<evidence type="ECO:0000256" key="1">
    <source>
        <dbReference type="SAM" id="MobiDB-lite"/>
    </source>
</evidence>
<accession>A0A6A6Q8V1</accession>
<evidence type="ECO:0000313" key="3">
    <source>
        <dbReference type="Proteomes" id="UP000799750"/>
    </source>
</evidence>
<name>A0A6A6Q8V1_9PEZI</name>
<sequence length="102" mass="11349">MKRIAGEANDNAGIRVFNMTDAMSYSIPPDDSRVEGDVYTDAEYTDAPNERPDCRLSRATSNKKKNTPVSSSILHPSSTVEHVFTALSCFWWLIGLSLPRLN</sequence>
<keyword evidence="3" id="KW-1185">Reference proteome</keyword>
<organism evidence="2 3">
    <name type="scientific">Lophium mytilinum</name>
    <dbReference type="NCBI Taxonomy" id="390894"/>
    <lineage>
        <taxon>Eukaryota</taxon>
        <taxon>Fungi</taxon>
        <taxon>Dikarya</taxon>
        <taxon>Ascomycota</taxon>
        <taxon>Pezizomycotina</taxon>
        <taxon>Dothideomycetes</taxon>
        <taxon>Pleosporomycetidae</taxon>
        <taxon>Mytilinidiales</taxon>
        <taxon>Mytilinidiaceae</taxon>
        <taxon>Lophium</taxon>
    </lineage>
</organism>
<gene>
    <name evidence="2" type="ORF">BU16DRAFT_568256</name>
</gene>
<dbReference type="AlphaFoldDB" id="A0A6A6Q8V1"/>
<evidence type="ECO:0000313" key="2">
    <source>
        <dbReference type="EMBL" id="KAF2488376.1"/>
    </source>
</evidence>
<dbReference type="Proteomes" id="UP000799750">
    <property type="component" value="Unassembled WGS sequence"/>
</dbReference>
<feature type="region of interest" description="Disordered" evidence="1">
    <location>
        <begin position="43"/>
        <end position="73"/>
    </location>
</feature>
<dbReference type="EMBL" id="MU004203">
    <property type="protein sequence ID" value="KAF2488376.1"/>
    <property type="molecule type" value="Genomic_DNA"/>
</dbReference>
<protein>
    <submittedName>
        <fullName evidence="2">Uncharacterized protein</fullName>
    </submittedName>
</protein>
<proteinExistence type="predicted"/>
<reference evidence="2" key="1">
    <citation type="journal article" date="2020" name="Stud. Mycol.">
        <title>101 Dothideomycetes genomes: a test case for predicting lifestyles and emergence of pathogens.</title>
        <authorList>
            <person name="Haridas S."/>
            <person name="Albert R."/>
            <person name="Binder M."/>
            <person name="Bloem J."/>
            <person name="Labutti K."/>
            <person name="Salamov A."/>
            <person name="Andreopoulos B."/>
            <person name="Baker S."/>
            <person name="Barry K."/>
            <person name="Bills G."/>
            <person name="Bluhm B."/>
            <person name="Cannon C."/>
            <person name="Castanera R."/>
            <person name="Culley D."/>
            <person name="Daum C."/>
            <person name="Ezra D."/>
            <person name="Gonzalez J."/>
            <person name="Henrissat B."/>
            <person name="Kuo A."/>
            <person name="Liang C."/>
            <person name="Lipzen A."/>
            <person name="Lutzoni F."/>
            <person name="Magnuson J."/>
            <person name="Mondo S."/>
            <person name="Nolan M."/>
            <person name="Ohm R."/>
            <person name="Pangilinan J."/>
            <person name="Park H.-J."/>
            <person name="Ramirez L."/>
            <person name="Alfaro M."/>
            <person name="Sun H."/>
            <person name="Tritt A."/>
            <person name="Yoshinaga Y."/>
            <person name="Zwiers L.-H."/>
            <person name="Turgeon B."/>
            <person name="Goodwin S."/>
            <person name="Spatafora J."/>
            <person name="Crous P."/>
            <person name="Grigoriev I."/>
        </authorList>
    </citation>
    <scope>NUCLEOTIDE SEQUENCE</scope>
    <source>
        <strain evidence="2">CBS 269.34</strain>
    </source>
</reference>